<feature type="domain" description="DUF222" evidence="2">
    <location>
        <begin position="61"/>
        <end position="369"/>
    </location>
</feature>
<dbReference type="InterPro" id="IPR003870">
    <property type="entry name" value="DUF222"/>
</dbReference>
<evidence type="ECO:0000259" key="2">
    <source>
        <dbReference type="Pfam" id="PF02720"/>
    </source>
</evidence>
<evidence type="ECO:0000256" key="1">
    <source>
        <dbReference type="SAM" id="MobiDB-lite"/>
    </source>
</evidence>
<reference evidence="3 4" key="1">
    <citation type="submission" date="2020-04" db="EMBL/GenBank/DDBJ databases">
        <title>Sequencing and Assembly of C. fimi.</title>
        <authorList>
            <person name="Ramsey A.R."/>
        </authorList>
    </citation>
    <scope>NUCLEOTIDE SEQUENCE [LARGE SCALE GENOMIC DNA]</scope>
    <source>
        <strain evidence="3 4">SB</strain>
    </source>
</reference>
<accession>A0A7Y0QI78</accession>
<dbReference type="EMBL" id="JABCJJ010000008">
    <property type="protein sequence ID" value="NMR19982.1"/>
    <property type="molecule type" value="Genomic_DNA"/>
</dbReference>
<dbReference type="Pfam" id="PF02720">
    <property type="entry name" value="DUF222"/>
    <property type="match status" value="1"/>
</dbReference>
<dbReference type="AlphaFoldDB" id="A0A7Y0QI78"/>
<dbReference type="CDD" id="cd00085">
    <property type="entry name" value="HNHc"/>
    <property type="match status" value="1"/>
</dbReference>
<evidence type="ECO:0000313" key="4">
    <source>
        <dbReference type="Proteomes" id="UP000562124"/>
    </source>
</evidence>
<keyword evidence="4" id="KW-1185">Reference proteome</keyword>
<feature type="region of interest" description="Disordered" evidence="1">
    <location>
        <begin position="1"/>
        <end position="22"/>
    </location>
</feature>
<proteinExistence type="predicted"/>
<dbReference type="RefSeq" id="WP_169324365.1">
    <property type="nucleotide sequence ID" value="NZ_JABCJJ010000008.1"/>
</dbReference>
<dbReference type="InterPro" id="IPR003615">
    <property type="entry name" value="HNH_nuc"/>
</dbReference>
<evidence type="ECO:0000313" key="3">
    <source>
        <dbReference type="EMBL" id="NMR19982.1"/>
    </source>
</evidence>
<gene>
    <name evidence="3" type="ORF">HIR71_07050</name>
</gene>
<organism evidence="3 4">
    <name type="scientific">Cellulomonas fimi</name>
    <dbReference type="NCBI Taxonomy" id="1708"/>
    <lineage>
        <taxon>Bacteria</taxon>
        <taxon>Bacillati</taxon>
        <taxon>Actinomycetota</taxon>
        <taxon>Actinomycetes</taxon>
        <taxon>Micrococcales</taxon>
        <taxon>Cellulomonadaceae</taxon>
        <taxon>Cellulomonas</taxon>
    </lineage>
</organism>
<dbReference type="Proteomes" id="UP000562124">
    <property type="component" value="Unassembled WGS sequence"/>
</dbReference>
<protein>
    <submittedName>
        <fullName evidence="3">DUF222 domain-containing protein</fullName>
    </submittedName>
</protein>
<sequence length="443" mass="47527">MAVGADGSSGSPPDPGGPALDAHTATDAHLAAIHAAVDALANLDARDLTGTQAIEVFDAVHELADRLAAVAVRILPVIEADGLWATTGARTFPAWLARRAGVGHARAKRMSRLGRALRDELVATSAAVVRGGAGRVSVEVAEILTTVAATSPARRELLADAAQPCNETFLLEQARMLGPDRTRTLARRWAAAADPDADERGYRDALEREFFDVAHTTGGCHVSGFLTTEHGQALLVALDAATGVPAADDTRTASQRRAAALHDLARITLDEGLVGSGAAVRPHLSVLVDYPTLVGLASPDGPRRPRPAARPAPAVFEDGQPVPRAVLDKLLCDSELTRIVFGPDSQLLDVGRTRRTYTGHLRRAIVARDQHCQYPTCHAPPRRCEAHHTEHWARDHGSTDATTGVLLCWHHHERVHEQGTEIRWRPDGGGWDFTDRHGQPLRQ</sequence>
<name>A0A7Y0QI78_CELFI</name>
<comment type="caution">
    <text evidence="3">The sequence shown here is derived from an EMBL/GenBank/DDBJ whole genome shotgun (WGS) entry which is preliminary data.</text>
</comment>